<keyword evidence="2" id="KW-0012">Acyltransferase</keyword>
<dbReference type="EMBL" id="AP027079">
    <property type="protein sequence ID" value="BDU69311.1"/>
    <property type="molecule type" value="Genomic_DNA"/>
</dbReference>
<dbReference type="PANTHER" id="PTHR43877">
    <property type="entry name" value="AMINOALKYLPHOSPHONATE N-ACETYLTRANSFERASE-RELATED-RELATED"/>
    <property type="match status" value="1"/>
</dbReference>
<evidence type="ECO:0000259" key="3">
    <source>
        <dbReference type="PROSITE" id="PS51186"/>
    </source>
</evidence>
<dbReference type="Gene3D" id="3.40.630.30">
    <property type="match status" value="1"/>
</dbReference>
<proteinExistence type="predicted"/>
<dbReference type="CDD" id="cd04301">
    <property type="entry name" value="NAT_SF"/>
    <property type="match status" value="1"/>
</dbReference>
<keyword evidence="1" id="KW-0808">Transferase</keyword>
<dbReference type="SUPFAM" id="SSF55729">
    <property type="entry name" value="Acyl-CoA N-acyltransferases (Nat)"/>
    <property type="match status" value="1"/>
</dbReference>
<organism evidence="4 5">
    <name type="scientific">Geothrix oryzae</name>
    <dbReference type="NCBI Taxonomy" id="2927975"/>
    <lineage>
        <taxon>Bacteria</taxon>
        <taxon>Pseudomonadati</taxon>
        <taxon>Acidobacteriota</taxon>
        <taxon>Holophagae</taxon>
        <taxon>Holophagales</taxon>
        <taxon>Holophagaceae</taxon>
        <taxon>Geothrix</taxon>
    </lineage>
</organism>
<name>A0ABN6UX25_9BACT</name>
<dbReference type="InterPro" id="IPR050832">
    <property type="entry name" value="Bact_Acetyltransf"/>
</dbReference>
<accession>A0ABN6UX25</accession>
<gene>
    <name evidence="4" type="ORF">GETHOR_14120</name>
</gene>
<evidence type="ECO:0000256" key="1">
    <source>
        <dbReference type="ARBA" id="ARBA00022679"/>
    </source>
</evidence>
<dbReference type="Proteomes" id="UP001242010">
    <property type="component" value="Chromosome"/>
</dbReference>
<keyword evidence="5" id="KW-1185">Reference proteome</keyword>
<protein>
    <recommendedName>
        <fullName evidence="3">N-acetyltransferase domain-containing protein</fullName>
    </recommendedName>
</protein>
<dbReference type="InterPro" id="IPR000182">
    <property type="entry name" value="GNAT_dom"/>
</dbReference>
<evidence type="ECO:0000313" key="5">
    <source>
        <dbReference type="Proteomes" id="UP001242010"/>
    </source>
</evidence>
<dbReference type="PROSITE" id="PS51186">
    <property type="entry name" value="GNAT"/>
    <property type="match status" value="1"/>
</dbReference>
<sequence length="172" mass="19296">MNALIRPALPEDVAAIVAVGRESFTWAFGHLFEEGTLARYLEATYSPAKIARSLTKPTNTYFVAEVEGRVLGFLKLKEACPHPSTTGPGTPWQTQKLYVDPGTLRSGLGRQLMKAGEAWMRAREAGSTWLVVYQGNASAIRFYETLGFRQVGVEFHDFEQLRVEFKLLEKRL</sequence>
<dbReference type="Pfam" id="PF00583">
    <property type="entry name" value="Acetyltransf_1"/>
    <property type="match status" value="1"/>
</dbReference>
<evidence type="ECO:0000313" key="4">
    <source>
        <dbReference type="EMBL" id="BDU69311.1"/>
    </source>
</evidence>
<evidence type="ECO:0000256" key="2">
    <source>
        <dbReference type="ARBA" id="ARBA00023315"/>
    </source>
</evidence>
<reference evidence="5" key="1">
    <citation type="journal article" date="2023" name="Int. J. Syst. Evol. Microbiol.">
        <title>Mesoterricola silvestris gen. nov., sp. nov., Mesoterricola sediminis sp. nov., Geothrix oryzae sp. nov., Geothrix edaphica sp. nov., Geothrix rubra sp. nov., and Geothrix limicola sp. nov., six novel members of Acidobacteriota isolated from soils.</title>
        <authorList>
            <person name="Itoh H."/>
            <person name="Sugisawa Y."/>
            <person name="Mise K."/>
            <person name="Xu Z."/>
            <person name="Kuniyasu M."/>
            <person name="Ushijima N."/>
            <person name="Kawano K."/>
            <person name="Kobayashi E."/>
            <person name="Shiratori Y."/>
            <person name="Masuda Y."/>
            <person name="Senoo K."/>
        </authorList>
    </citation>
    <scope>NUCLEOTIDE SEQUENCE [LARGE SCALE GENOMIC DNA]</scope>
    <source>
        <strain evidence="5">Red222</strain>
    </source>
</reference>
<dbReference type="RefSeq" id="WP_286355951.1">
    <property type="nucleotide sequence ID" value="NZ_AP027079.1"/>
</dbReference>
<dbReference type="InterPro" id="IPR016181">
    <property type="entry name" value="Acyl_CoA_acyltransferase"/>
</dbReference>
<feature type="domain" description="N-acetyltransferase" evidence="3">
    <location>
        <begin position="3"/>
        <end position="172"/>
    </location>
</feature>